<dbReference type="CDD" id="cd24033">
    <property type="entry name" value="ASKHA_NBD_NodU_CmcH-like_N"/>
    <property type="match status" value="1"/>
</dbReference>
<dbReference type="GO" id="GO:0016740">
    <property type="term" value="F:transferase activity"/>
    <property type="evidence" value="ECO:0007669"/>
    <property type="project" value="UniProtKB-KW"/>
</dbReference>
<dbReference type="Pfam" id="PF16861">
    <property type="entry name" value="Carbam_trans_C"/>
    <property type="match status" value="1"/>
</dbReference>
<dbReference type="PANTHER" id="PTHR34847">
    <property type="entry name" value="NODULATION PROTEIN U"/>
    <property type="match status" value="1"/>
</dbReference>
<evidence type="ECO:0000259" key="4">
    <source>
        <dbReference type="Pfam" id="PF16861"/>
    </source>
</evidence>
<dbReference type="InterPro" id="IPR003696">
    <property type="entry name" value="Carbtransf_dom"/>
</dbReference>
<evidence type="ECO:0000313" key="5">
    <source>
        <dbReference type="EMBL" id="OLQ11661.1"/>
    </source>
</evidence>
<feature type="chain" id="PRO_5012389914" evidence="2">
    <location>
        <begin position="24"/>
        <end position="752"/>
    </location>
</feature>
<dbReference type="Gene3D" id="3.90.870.20">
    <property type="entry name" value="Carbamoyltransferase, C-terminal domain"/>
    <property type="match status" value="1"/>
</dbReference>
<gene>
    <name evidence="5" type="primary">tobZ</name>
    <name evidence="5" type="ORF">AK812_SmicGene4508</name>
</gene>
<keyword evidence="6" id="KW-1185">Reference proteome</keyword>
<name>A0A1Q9EW67_SYMMI</name>
<comment type="similarity">
    <text evidence="1">Belongs to the NodU/CmcH family.</text>
</comment>
<feature type="signal peptide" evidence="2">
    <location>
        <begin position="1"/>
        <end position="23"/>
    </location>
</feature>
<dbReference type="InterPro" id="IPR038152">
    <property type="entry name" value="Carbam_trans_C_sf"/>
</dbReference>
<keyword evidence="5" id="KW-0808">Transferase</keyword>
<dbReference type="AlphaFoldDB" id="A0A1Q9EW67"/>
<dbReference type="Gene3D" id="3.30.420.40">
    <property type="match status" value="1"/>
</dbReference>
<comment type="caution">
    <text evidence="5">The sequence shown here is derived from an EMBL/GenBank/DDBJ whole genome shotgun (WGS) entry which is preliminary data.</text>
</comment>
<dbReference type="InterPro" id="IPR051338">
    <property type="entry name" value="NodU/CmcH_Carbamoyltrnsfr"/>
</dbReference>
<evidence type="ECO:0000256" key="2">
    <source>
        <dbReference type="SAM" id="SignalP"/>
    </source>
</evidence>
<dbReference type="OrthoDB" id="414294at2759"/>
<evidence type="ECO:0000256" key="1">
    <source>
        <dbReference type="ARBA" id="ARBA00006129"/>
    </source>
</evidence>
<proteinExistence type="inferred from homology"/>
<feature type="domain" description="Carbamoyltransferase C-terminal" evidence="4">
    <location>
        <begin position="510"/>
        <end position="671"/>
    </location>
</feature>
<dbReference type="PANTHER" id="PTHR34847:SF1">
    <property type="entry name" value="NODULATION PROTEIN U"/>
    <property type="match status" value="1"/>
</dbReference>
<reference evidence="5 6" key="1">
    <citation type="submission" date="2016-02" db="EMBL/GenBank/DDBJ databases">
        <title>Genome analysis of coral dinoflagellate symbionts highlights evolutionary adaptations to a symbiotic lifestyle.</title>
        <authorList>
            <person name="Aranda M."/>
            <person name="Li Y."/>
            <person name="Liew Y.J."/>
            <person name="Baumgarten S."/>
            <person name="Simakov O."/>
            <person name="Wilson M."/>
            <person name="Piel J."/>
            <person name="Ashoor H."/>
            <person name="Bougouffa S."/>
            <person name="Bajic V.B."/>
            <person name="Ryu T."/>
            <person name="Ravasi T."/>
            <person name="Bayer T."/>
            <person name="Micklem G."/>
            <person name="Kim H."/>
            <person name="Bhak J."/>
            <person name="Lajeunesse T.C."/>
            <person name="Voolstra C.R."/>
        </authorList>
    </citation>
    <scope>NUCLEOTIDE SEQUENCE [LARGE SCALE GENOMIC DNA]</scope>
    <source>
        <strain evidence="5 6">CCMP2467</strain>
    </source>
</reference>
<accession>A0A1Q9EW67</accession>
<keyword evidence="2" id="KW-0732">Signal</keyword>
<sequence length="752" mass="83699">MSLGCRSSCFTFLYLVLVQCDRAYPLIPHLALERLQKPVFGNSSAVSAAWQAQIIGAKRRALKAGSSPWRPHSPLAVPTGFGAAEESELPRTGTALVIYPAHDSSVAVSVDGHIQCVLELERLFARRYFWPTLEEERKVWRMALHFVRDRCYCETQPCPTSFDYGAVVLFSADPSTDRAEYSQLPRIVEDVFEVRQWRLVDHHEAHARMSFHDSRFSSALVVSFDGSGNDGTFNVYFGSGRQLYRLGQLGFQLGFRYITLAAFLTEISQHNLDIHCKNFTEIAEAKSFAPQSLVNLHDYKFTLLDHEGWAGKMMAYAALGPRSAEMDELVRWYYRNSSAGSDYVPAELILGACASLEGQRAIAAAAQAEFEDYVLDLVRAIIQEVSDLGIPDPEGLVLSGGCALNVRTNQRILDEVLETRAPDKQMGLHVTAAPNDSGLTVGGSWAIVPPNQWQPLQYIGFHLWDTPFLPDHVKTWDAKNFYSLGGVEYLADLLSGGPAWLAERGHQAATPIIGIVRDRQEFGPRALGHRSLLAVPNSVEIRDRMNRLKFRQWFRPVAPMIAEEALEEVFGRTVKSTYMSMAPKVRPEVLAKFPALSHLDGTARHQSVSREDEPWIHALLLAVGRRIGLAALINTSFNTKGKPIINRAEDCLKMLEEMPDLDYVLIEDWLFRAPATKVKPTAPGVPTHFTQAAAARDSVVSNFFNFLHSGRSGYVLLCPSAVHEARAECVLKVTCFAYDVDVPVGDDGGDFR</sequence>
<organism evidence="5 6">
    <name type="scientific">Symbiodinium microadriaticum</name>
    <name type="common">Dinoflagellate</name>
    <name type="synonym">Zooxanthella microadriatica</name>
    <dbReference type="NCBI Taxonomy" id="2951"/>
    <lineage>
        <taxon>Eukaryota</taxon>
        <taxon>Sar</taxon>
        <taxon>Alveolata</taxon>
        <taxon>Dinophyceae</taxon>
        <taxon>Suessiales</taxon>
        <taxon>Symbiodiniaceae</taxon>
        <taxon>Symbiodinium</taxon>
    </lineage>
</organism>
<dbReference type="Pfam" id="PF02543">
    <property type="entry name" value="Carbam_trans_N"/>
    <property type="match status" value="1"/>
</dbReference>
<evidence type="ECO:0000259" key="3">
    <source>
        <dbReference type="Pfam" id="PF02543"/>
    </source>
</evidence>
<feature type="domain" description="Carbamoyltransferase" evidence="3">
    <location>
        <begin position="198"/>
        <end position="442"/>
    </location>
</feature>
<dbReference type="InterPro" id="IPR031730">
    <property type="entry name" value="Carbam_trans_C"/>
</dbReference>
<dbReference type="Proteomes" id="UP000186817">
    <property type="component" value="Unassembled WGS sequence"/>
</dbReference>
<evidence type="ECO:0000313" key="6">
    <source>
        <dbReference type="Proteomes" id="UP000186817"/>
    </source>
</evidence>
<protein>
    <submittedName>
        <fullName evidence="5">Bifunctional carbamoyltransferase TobZ</fullName>
    </submittedName>
</protein>
<dbReference type="EMBL" id="LSRX01000056">
    <property type="protein sequence ID" value="OLQ11661.1"/>
    <property type="molecule type" value="Genomic_DNA"/>
</dbReference>